<proteinExistence type="predicted"/>
<gene>
    <name evidence="1" type="ORF">SAMN05421748_134108</name>
</gene>
<dbReference type="OrthoDB" id="3293951at2"/>
<reference evidence="2" key="1">
    <citation type="submission" date="2017-09" db="EMBL/GenBank/DDBJ databases">
        <authorList>
            <person name="Varghese N."/>
            <person name="Submissions S."/>
        </authorList>
    </citation>
    <scope>NUCLEOTIDE SEQUENCE [LARGE SCALE GENOMIC DNA]</scope>
    <source>
        <strain evidence="2">CGMCC 4.6857</strain>
    </source>
</reference>
<name>A0A285K900_9ACTN</name>
<organism evidence="1 2">
    <name type="scientific">Paractinoplanes atraurantiacus</name>
    <dbReference type="NCBI Taxonomy" id="1036182"/>
    <lineage>
        <taxon>Bacteria</taxon>
        <taxon>Bacillati</taxon>
        <taxon>Actinomycetota</taxon>
        <taxon>Actinomycetes</taxon>
        <taxon>Micromonosporales</taxon>
        <taxon>Micromonosporaceae</taxon>
        <taxon>Paractinoplanes</taxon>
    </lineage>
</organism>
<dbReference type="EMBL" id="OBDY01000034">
    <property type="protein sequence ID" value="SNY69079.1"/>
    <property type="molecule type" value="Genomic_DNA"/>
</dbReference>
<dbReference type="RefSeq" id="WP_097328161.1">
    <property type="nucleotide sequence ID" value="NZ_OBDY01000034.1"/>
</dbReference>
<dbReference type="Proteomes" id="UP000219612">
    <property type="component" value="Unassembled WGS sequence"/>
</dbReference>
<accession>A0A285K900</accession>
<keyword evidence="2" id="KW-1185">Reference proteome</keyword>
<dbReference type="AlphaFoldDB" id="A0A285K900"/>
<sequence>MGQPLSDVAFELRGACVHSLRFVFAAPLDYPYAPPIAESNPPSALYRRVMAASPPPKREGAPWHTGLSLDGKPFQPDAFSDRLAEVVPDEGVPSLDVPEPETVVLDEMITVSRTPGTMGFPGRDHGRYVLSTRYWSPQVDATEVTKDVDYYGEFRLNWSRPPAGPWVAVSLDGFWPAERDSADVVIPLGACDSSCKD</sequence>
<evidence type="ECO:0000313" key="1">
    <source>
        <dbReference type="EMBL" id="SNY69079.1"/>
    </source>
</evidence>
<evidence type="ECO:0000313" key="2">
    <source>
        <dbReference type="Proteomes" id="UP000219612"/>
    </source>
</evidence>
<protein>
    <submittedName>
        <fullName evidence="1">Uncharacterized protein</fullName>
    </submittedName>
</protein>